<comment type="caution">
    <text evidence="3">The sequence shown here is derived from an EMBL/GenBank/DDBJ whole genome shotgun (WGS) entry which is preliminary data.</text>
</comment>
<dbReference type="AlphaFoldDB" id="A0AAD8ZI06"/>
<evidence type="ECO:0000256" key="2">
    <source>
        <dbReference type="SAM" id="MobiDB-lite"/>
    </source>
</evidence>
<feature type="compositionally biased region" description="Basic and acidic residues" evidence="2">
    <location>
        <begin position="343"/>
        <end position="354"/>
    </location>
</feature>
<evidence type="ECO:0000256" key="1">
    <source>
        <dbReference type="SAM" id="Coils"/>
    </source>
</evidence>
<reference evidence="3" key="1">
    <citation type="submission" date="2023-03" db="EMBL/GenBank/DDBJ databases">
        <title>Electrophorus voltai genome.</title>
        <authorList>
            <person name="Bian C."/>
        </authorList>
    </citation>
    <scope>NUCLEOTIDE SEQUENCE</scope>
    <source>
        <strain evidence="3">CB-2022</strain>
        <tissue evidence="3">Muscle</tissue>
    </source>
</reference>
<sequence length="362" mass="40284">MDGRHIPSSGKQQRMNSGTLEKTDSPKKRILSRGMSEEESLRHIIQEAEQTPKRLNRSDSRHGLRKRGEMRDSQSEEEHAVTNMMELQANYEDCLQELQTLELKQEVVLFQVDCLQDALLGAEEMLAETQREAHEIRMELERERERRRTLEDMVASLTQEVDWLKEEKKSALSNLLKIRAEVNNGDAVGPGGNPAVEIDGNAPERMPVCALSSDTSQQSPGTKDGPAGFSTGRVAYFFQNMKVDPSCSRYTGSIQPQGAPEGTSVDKEVCEPEQRSDVDHLDHVSQQAGLEGGDGQQAQDGDENDESSGYEDARSEFLAASSTPDELLDPTFLDHVRGFDECELKNSSEPRSPKSQDSCVLS</sequence>
<evidence type="ECO:0000313" key="3">
    <source>
        <dbReference type="EMBL" id="KAK1799783.1"/>
    </source>
</evidence>
<evidence type="ECO:0000313" key="4">
    <source>
        <dbReference type="Proteomes" id="UP001239994"/>
    </source>
</evidence>
<feature type="compositionally biased region" description="Basic and acidic residues" evidence="2">
    <location>
        <begin position="264"/>
        <end position="283"/>
    </location>
</feature>
<dbReference type="EMBL" id="JAROKS010000011">
    <property type="protein sequence ID" value="KAK1799783.1"/>
    <property type="molecule type" value="Genomic_DNA"/>
</dbReference>
<keyword evidence="1" id="KW-0175">Coiled coil</keyword>
<proteinExistence type="predicted"/>
<feature type="compositionally biased region" description="Polar residues" evidence="2">
    <location>
        <begin position="9"/>
        <end position="20"/>
    </location>
</feature>
<feature type="compositionally biased region" description="Basic and acidic residues" evidence="2">
    <location>
        <begin position="35"/>
        <end position="77"/>
    </location>
</feature>
<keyword evidence="4" id="KW-1185">Reference proteome</keyword>
<dbReference type="Proteomes" id="UP001239994">
    <property type="component" value="Unassembled WGS sequence"/>
</dbReference>
<feature type="region of interest" description="Disordered" evidence="2">
    <location>
        <begin position="343"/>
        <end position="362"/>
    </location>
</feature>
<feature type="region of interest" description="Disordered" evidence="2">
    <location>
        <begin position="1"/>
        <end position="77"/>
    </location>
</feature>
<name>A0AAD8ZI06_9TELE</name>
<gene>
    <name evidence="3" type="ORF">P4O66_006308</name>
</gene>
<protein>
    <submittedName>
        <fullName evidence="3">Uncharacterized protein</fullName>
    </submittedName>
</protein>
<accession>A0AAD8ZI06</accession>
<feature type="coiled-coil region" evidence="1">
    <location>
        <begin position="84"/>
        <end position="174"/>
    </location>
</feature>
<dbReference type="Gene3D" id="1.20.5.4090">
    <property type="match status" value="1"/>
</dbReference>
<organism evidence="3 4">
    <name type="scientific">Electrophorus voltai</name>
    <dbReference type="NCBI Taxonomy" id="2609070"/>
    <lineage>
        <taxon>Eukaryota</taxon>
        <taxon>Metazoa</taxon>
        <taxon>Chordata</taxon>
        <taxon>Craniata</taxon>
        <taxon>Vertebrata</taxon>
        <taxon>Euteleostomi</taxon>
        <taxon>Actinopterygii</taxon>
        <taxon>Neopterygii</taxon>
        <taxon>Teleostei</taxon>
        <taxon>Ostariophysi</taxon>
        <taxon>Gymnotiformes</taxon>
        <taxon>Gymnotoidei</taxon>
        <taxon>Gymnotidae</taxon>
        <taxon>Electrophorus</taxon>
    </lineage>
</organism>
<feature type="compositionally biased region" description="Acidic residues" evidence="2">
    <location>
        <begin position="300"/>
        <end position="309"/>
    </location>
</feature>
<feature type="region of interest" description="Disordered" evidence="2">
    <location>
        <begin position="249"/>
        <end position="331"/>
    </location>
</feature>